<feature type="domain" description="Apple" evidence="1">
    <location>
        <begin position="73"/>
        <end position="103"/>
    </location>
</feature>
<evidence type="ECO:0000313" key="2">
    <source>
        <dbReference type="EMBL" id="EEF42799.1"/>
    </source>
</evidence>
<protein>
    <recommendedName>
        <fullName evidence="1">Apple domain-containing protein</fullName>
    </recommendedName>
</protein>
<dbReference type="Proteomes" id="UP000008311">
    <property type="component" value="Unassembled WGS sequence"/>
</dbReference>
<name>B9S0R9_RICCO</name>
<keyword evidence="3" id="KW-1185">Reference proteome</keyword>
<dbReference type="InParanoid" id="B9S0R9"/>
<dbReference type="EMBL" id="EQ973839">
    <property type="protein sequence ID" value="EEF42799.1"/>
    <property type="molecule type" value="Genomic_DNA"/>
</dbReference>
<dbReference type="PANTHER" id="PTHR32444:SF183">
    <property type="entry name" value="APPLE DOMAIN-CONTAINING PROTEIN"/>
    <property type="match status" value="1"/>
</dbReference>
<evidence type="ECO:0000313" key="3">
    <source>
        <dbReference type="Proteomes" id="UP000008311"/>
    </source>
</evidence>
<dbReference type="InterPro" id="IPR003609">
    <property type="entry name" value="Pan_app"/>
</dbReference>
<dbReference type="CDD" id="cd01098">
    <property type="entry name" value="PAN_AP_plant"/>
    <property type="match status" value="1"/>
</dbReference>
<reference evidence="3" key="1">
    <citation type="journal article" date="2010" name="Nat. Biotechnol.">
        <title>Draft genome sequence of the oilseed species Ricinus communis.</title>
        <authorList>
            <person name="Chan A.P."/>
            <person name="Crabtree J."/>
            <person name="Zhao Q."/>
            <person name="Lorenzi H."/>
            <person name="Orvis J."/>
            <person name="Puiu D."/>
            <person name="Melake-Berhan A."/>
            <person name="Jones K.M."/>
            <person name="Redman J."/>
            <person name="Chen G."/>
            <person name="Cahoon E.B."/>
            <person name="Gedil M."/>
            <person name="Stanke M."/>
            <person name="Haas B.J."/>
            <person name="Wortman J.R."/>
            <person name="Fraser-Liggett C.M."/>
            <person name="Ravel J."/>
            <person name="Rabinowicz P.D."/>
        </authorList>
    </citation>
    <scope>NUCLEOTIDE SEQUENCE [LARGE SCALE GENOMIC DNA]</scope>
    <source>
        <strain evidence="3">cv. Hale</strain>
    </source>
</reference>
<accession>B9S0R9</accession>
<sequence length="138" mass="15763">MKLGKDTRTGLDRYLSTWKAPDDPSPGFAPNTTTEWDMMGWSDGCIIRTPLNCSTDSFQKVLWAEIARNKKFLKNCSCIAYSTLDIREGGSGCLLWFGDLIDIRQFNEYGQDIYITMAASEIGINYLLNLRTWFVILR</sequence>
<proteinExistence type="predicted"/>
<dbReference type="PANTHER" id="PTHR32444">
    <property type="entry name" value="BULB-TYPE LECTIN DOMAIN-CONTAINING PROTEIN"/>
    <property type="match status" value="1"/>
</dbReference>
<gene>
    <name evidence="2" type="ORF">RCOM_1222570</name>
</gene>
<dbReference type="STRING" id="3988.B9S0R9"/>
<dbReference type="Pfam" id="PF08276">
    <property type="entry name" value="PAN_2"/>
    <property type="match status" value="1"/>
</dbReference>
<dbReference type="AlphaFoldDB" id="B9S0R9"/>
<dbReference type="eggNOG" id="ENOG502QSMT">
    <property type="taxonomic scope" value="Eukaryota"/>
</dbReference>
<organism evidence="2 3">
    <name type="scientific">Ricinus communis</name>
    <name type="common">Castor bean</name>
    <dbReference type="NCBI Taxonomy" id="3988"/>
    <lineage>
        <taxon>Eukaryota</taxon>
        <taxon>Viridiplantae</taxon>
        <taxon>Streptophyta</taxon>
        <taxon>Embryophyta</taxon>
        <taxon>Tracheophyta</taxon>
        <taxon>Spermatophyta</taxon>
        <taxon>Magnoliopsida</taxon>
        <taxon>eudicotyledons</taxon>
        <taxon>Gunneridae</taxon>
        <taxon>Pentapetalae</taxon>
        <taxon>rosids</taxon>
        <taxon>fabids</taxon>
        <taxon>Malpighiales</taxon>
        <taxon>Euphorbiaceae</taxon>
        <taxon>Acalyphoideae</taxon>
        <taxon>Acalypheae</taxon>
        <taxon>Ricinus</taxon>
    </lineage>
</organism>
<evidence type="ECO:0000259" key="1">
    <source>
        <dbReference type="Pfam" id="PF08276"/>
    </source>
</evidence>